<proteinExistence type="predicted"/>
<protein>
    <submittedName>
        <fullName evidence="1">Uncharacterized protein</fullName>
    </submittedName>
</protein>
<dbReference type="AlphaFoldDB" id="A0AAP0MWD8"/>
<accession>A0AAP0MWD8</accession>
<evidence type="ECO:0000313" key="2">
    <source>
        <dbReference type="Proteomes" id="UP001428341"/>
    </source>
</evidence>
<name>A0AAP0MWD8_9ROSI</name>
<evidence type="ECO:0000313" key="1">
    <source>
        <dbReference type="EMBL" id="KAK9222003.1"/>
    </source>
</evidence>
<organism evidence="1 2">
    <name type="scientific">Citrus x changshan-huyou</name>
    <dbReference type="NCBI Taxonomy" id="2935761"/>
    <lineage>
        <taxon>Eukaryota</taxon>
        <taxon>Viridiplantae</taxon>
        <taxon>Streptophyta</taxon>
        <taxon>Embryophyta</taxon>
        <taxon>Tracheophyta</taxon>
        <taxon>Spermatophyta</taxon>
        <taxon>Magnoliopsida</taxon>
        <taxon>eudicotyledons</taxon>
        <taxon>Gunneridae</taxon>
        <taxon>Pentapetalae</taxon>
        <taxon>rosids</taxon>
        <taxon>malvids</taxon>
        <taxon>Sapindales</taxon>
        <taxon>Rutaceae</taxon>
        <taxon>Aurantioideae</taxon>
        <taxon>Citrus</taxon>
    </lineage>
</organism>
<comment type="caution">
    <text evidence="1">The sequence shown here is derived from an EMBL/GenBank/DDBJ whole genome shotgun (WGS) entry which is preliminary data.</text>
</comment>
<sequence length="140" mass="15566">MTILLSGSGQKFVFSFSGFGTGSTRKNLGFWIVGFKLEKLDGGWNDEASVCAPFDSLEFAETIKMKNKFMRYELNLPTSIIKFTIASILCVKTSHLAVHNNKKLNKYRSIGKSGLAVSLRCRLRHRQVQEAAAMKAASKV</sequence>
<keyword evidence="2" id="KW-1185">Reference proteome</keyword>
<dbReference type="Proteomes" id="UP001428341">
    <property type="component" value="Unassembled WGS sequence"/>
</dbReference>
<dbReference type="EMBL" id="JBCGBO010000002">
    <property type="protein sequence ID" value="KAK9222003.1"/>
    <property type="molecule type" value="Genomic_DNA"/>
</dbReference>
<gene>
    <name evidence="1" type="ORF">WN944_010434</name>
</gene>
<reference evidence="1 2" key="1">
    <citation type="submission" date="2024-05" db="EMBL/GenBank/DDBJ databases">
        <title>Haplotype-resolved chromosome-level genome assembly of Huyou (Citrus changshanensis).</title>
        <authorList>
            <person name="Miao C."/>
            <person name="Chen W."/>
            <person name="Wu Y."/>
            <person name="Wang L."/>
            <person name="Zhao S."/>
            <person name="Grierson D."/>
            <person name="Xu C."/>
            <person name="Chen K."/>
        </authorList>
    </citation>
    <scope>NUCLEOTIDE SEQUENCE [LARGE SCALE GENOMIC DNA]</scope>
    <source>
        <strain evidence="1">01-14</strain>
        <tissue evidence="1">Leaf</tissue>
    </source>
</reference>